<accession>A0A1Z4LZ26</accession>
<keyword evidence="3" id="KW-1133">Transmembrane helix</keyword>
<dbReference type="PANTHER" id="PTHR33392:SF6">
    <property type="entry name" value="POLYISOPRENYL-TEICHOIC ACID--PEPTIDOGLYCAN TEICHOIC ACID TRANSFERASE TAGU"/>
    <property type="match status" value="1"/>
</dbReference>
<evidence type="ECO:0000256" key="3">
    <source>
        <dbReference type="SAM" id="Phobius"/>
    </source>
</evidence>
<feature type="domain" description="Cell envelope-related transcriptional attenuator" evidence="4">
    <location>
        <begin position="131"/>
        <end position="277"/>
    </location>
</feature>
<keyword evidence="7" id="KW-1185">Reference proteome</keyword>
<evidence type="ECO:0000256" key="1">
    <source>
        <dbReference type="ARBA" id="ARBA00006068"/>
    </source>
</evidence>
<dbReference type="InterPro" id="IPR004474">
    <property type="entry name" value="LytR_CpsA_psr"/>
</dbReference>
<evidence type="ECO:0000313" key="6">
    <source>
        <dbReference type="EMBL" id="BAY86496.1"/>
    </source>
</evidence>
<dbReference type="PANTHER" id="PTHR33392">
    <property type="entry name" value="POLYISOPRENYL-TEICHOIC ACID--PEPTIDOGLYCAN TEICHOIC ACID TRANSFERASE TAGU"/>
    <property type="match status" value="1"/>
</dbReference>
<evidence type="ECO:0000256" key="2">
    <source>
        <dbReference type="SAM" id="MobiDB-lite"/>
    </source>
</evidence>
<feature type="transmembrane region" description="Helical" evidence="3">
    <location>
        <begin position="33"/>
        <end position="57"/>
    </location>
</feature>
<feature type="compositionally biased region" description="Polar residues" evidence="2">
    <location>
        <begin position="1"/>
        <end position="14"/>
    </location>
</feature>
<feature type="domain" description="LytR/CpsA/Psr regulator C-terminal" evidence="5">
    <location>
        <begin position="372"/>
        <end position="459"/>
    </location>
</feature>
<dbReference type="EMBL" id="AP018227">
    <property type="protein sequence ID" value="BAY86496.1"/>
    <property type="molecule type" value="Genomic_DNA"/>
</dbReference>
<evidence type="ECO:0000313" key="7">
    <source>
        <dbReference type="Proteomes" id="UP000218418"/>
    </source>
</evidence>
<feature type="compositionally biased region" description="Low complexity" evidence="2">
    <location>
        <begin position="15"/>
        <end position="24"/>
    </location>
</feature>
<protein>
    <submittedName>
        <fullName evidence="6">Cell envelope-related transcriptional attenuator</fullName>
    </submittedName>
</protein>
<name>A0A1Z4LZ26_9CYAN</name>
<dbReference type="Pfam" id="PF03816">
    <property type="entry name" value="LytR_cpsA_psr"/>
    <property type="match status" value="1"/>
</dbReference>
<dbReference type="AlphaFoldDB" id="A0A1Z4LZ26"/>
<evidence type="ECO:0000259" key="5">
    <source>
        <dbReference type="Pfam" id="PF13399"/>
    </source>
</evidence>
<gene>
    <name evidence="6" type="ORF">NIES267_60050</name>
</gene>
<dbReference type="OrthoDB" id="305468at2"/>
<feature type="region of interest" description="Disordered" evidence="2">
    <location>
        <begin position="1"/>
        <end position="26"/>
    </location>
</feature>
<comment type="similarity">
    <text evidence="1">Belongs to the LytR/CpsA/Psr (LCP) family.</text>
</comment>
<sequence length="475" mass="52045">MTIQRTSAQDSHSASPPKSNNNKGNKPKSGKWLWFWVGMSGIAMISATAGALLAVSLSSTPLMQASLSADEAAVFENDSIAGGGLRFSELTRPVNVLVMGMSVLPPDTQNPPSKVRDLGYLPQVNSFDGLADVMLLIKFDPQNKKLTMLSIPRDTRTRVDGYGIKKINASNVHGGPALSAKTASNLLGGVAIDRYMRINVLGVGKLIDALGGVTVNVPEDLKYQDDSQHLYINLKAGRQHLDGDKALQLLRFRNDGRGDIGRIQRQQMVMRALMDQALNPATLAQLPKILNVVKEHIDTNLTVEELLALVGFGVRTNRSNMQMLMLPGRFSTPSEYNASYWIPSPRRISTMMAQHFGIEAENELQPVEPGSLRIAIQNHTGKDNVSFRRLMRNLRKAGYTRIYVAKSWSQPLKATRVVAQQGDENSAESVRSLLGFGEVRVESTGSLNSDISIQVGEDWLEKLSTPESSEDIPLL</sequence>
<dbReference type="Pfam" id="PF13399">
    <property type="entry name" value="LytR_C"/>
    <property type="match status" value="1"/>
</dbReference>
<dbReference type="Gene3D" id="3.40.630.190">
    <property type="entry name" value="LCP protein"/>
    <property type="match status" value="1"/>
</dbReference>
<keyword evidence="3" id="KW-0812">Transmembrane</keyword>
<evidence type="ECO:0000259" key="4">
    <source>
        <dbReference type="Pfam" id="PF03816"/>
    </source>
</evidence>
<dbReference type="NCBIfam" id="TIGR00350">
    <property type="entry name" value="lytR_cpsA_psr"/>
    <property type="match status" value="1"/>
</dbReference>
<proteinExistence type="inferred from homology"/>
<reference evidence="6 7" key="1">
    <citation type="submission" date="2017-06" db="EMBL/GenBank/DDBJ databases">
        <title>Genome sequencing of cyanobaciteial culture collection at National Institute for Environmental Studies (NIES).</title>
        <authorList>
            <person name="Hirose Y."/>
            <person name="Shimura Y."/>
            <person name="Fujisawa T."/>
            <person name="Nakamura Y."/>
            <person name="Kawachi M."/>
        </authorList>
    </citation>
    <scope>NUCLEOTIDE SEQUENCE [LARGE SCALE GENOMIC DNA]</scope>
    <source>
        <strain evidence="6 7">NIES-267</strain>
    </source>
</reference>
<keyword evidence="3" id="KW-0472">Membrane</keyword>
<organism evidence="6 7">
    <name type="scientific">Calothrix parasitica NIES-267</name>
    <dbReference type="NCBI Taxonomy" id="1973488"/>
    <lineage>
        <taxon>Bacteria</taxon>
        <taxon>Bacillati</taxon>
        <taxon>Cyanobacteriota</taxon>
        <taxon>Cyanophyceae</taxon>
        <taxon>Nostocales</taxon>
        <taxon>Calotrichaceae</taxon>
        <taxon>Calothrix</taxon>
    </lineage>
</organism>
<dbReference type="Proteomes" id="UP000218418">
    <property type="component" value="Chromosome"/>
</dbReference>
<dbReference type="InterPro" id="IPR050922">
    <property type="entry name" value="LytR/CpsA/Psr_CW_biosynth"/>
</dbReference>
<dbReference type="InterPro" id="IPR027381">
    <property type="entry name" value="LytR/CpsA/Psr_C"/>
</dbReference>